<organism evidence="5 6">
    <name type="scientific">Boothiomyces macroporosus</name>
    <dbReference type="NCBI Taxonomy" id="261099"/>
    <lineage>
        <taxon>Eukaryota</taxon>
        <taxon>Fungi</taxon>
        <taxon>Fungi incertae sedis</taxon>
        <taxon>Chytridiomycota</taxon>
        <taxon>Chytridiomycota incertae sedis</taxon>
        <taxon>Chytridiomycetes</taxon>
        <taxon>Rhizophydiales</taxon>
        <taxon>Terramycetaceae</taxon>
        <taxon>Boothiomyces</taxon>
    </lineage>
</organism>
<dbReference type="GO" id="GO:0008270">
    <property type="term" value="F:zinc ion binding"/>
    <property type="evidence" value="ECO:0007669"/>
    <property type="project" value="UniProtKB-KW"/>
</dbReference>
<accession>A0AAD5U8R1</accession>
<dbReference type="Pfam" id="PF13695">
    <property type="entry name" value="Zn_ribbon_3CxxC"/>
    <property type="match status" value="1"/>
</dbReference>
<dbReference type="EMBL" id="JADGKB010000250">
    <property type="protein sequence ID" value="KAJ3250513.1"/>
    <property type="molecule type" value="Genomic_DNA"/>
</dbReference>
<dbReference type="AlphaFoldDB" id="A0AAD5U8R1"/>
<protein>
    <recommendedName>
        <fullName evidence="4">3CxxC-type domain-containing protein</fullName>
    </recommendedName>
</protein>
<evidence type="ECO:0000313" key="6">
    <source>
        <dbReference type="Proteomes" id="UP001210925"/>
    </source>
</evidence>
<keyword evidence="3" id="KW-0862">Zinc</keyword>
<keyword evidence="2" id="KW-0863">Zinc-finger</keyword>
<evidence type="ECO:0000313" key="5">
    <source>
        <dbReference type="EMBL" id="KAJ3250513.1"/>
    </source>
</evidence>
<keyword evidence="1" id="KW-0479">Metal-binding</keyword>
<evidence type="ECO:0000259" key="4">
    <source>
        <dbReference type="Pfam" id="PF13695"/>
    </source>
</evidence>
<comment type="caution">
    <text evidence="5">The sequence shown here is derived from an EMBL/GenBank/DDBJ whole genome shotgun (WGS) entry which is preliminary data.</text>
</comment>
<feature type="domain" description="3CxxC-type" evidence="4">
    <location>
        <begin position="63"/>
        <end position="161"/>
    </location>
</feature>
<name>A0AAD5U8R1_9FUNG</name>
<sequence>MIIESKKVKKWDGPETERSASGDYVFYHLLNIQAAIELIREHEQPLLLNYKIFENTKPVQRHVVGTFICKHKKKEICWRSGKICIEIYTNKSEFCVKVWNQKCRVCNRINIAELDKDIYIQKVQYFLRLHLGLRLPSKQDTAKTLTTPPHKEQLCCACAAGVCSEARRTCE</sequence>
<reference evidence="5" key="1">
    <citation type="submission" date="2020-05" db="EMBL/GenBank/DDBJ databases">
        <title>Phylogenomic resolution of chytrid fungi.</title>
        <authorList>
            <person name="Stajich J.E."/>
            <person name="Amses K."/>
            <person name="Simmons R."/>
            <person name="Seto K."/>
            <person name="Myers J."/>
            <person name="Bonds A."/>
            <person name="Quandt C.A."/>
            <person name="Barry K."/>
            <person name="Liu P."/>
            <person name="Grigoriev I."/>
            <person name="Longcore J.E."/>
            <person name="James T.Y."/>
        </authorList>
    </citation>
    <scope>NUCLEOTIDE SEQUENCE</scope>
    <source>
        <strain evidence="5">PLAUS21</strain>
    </source>
</reference>
<dbReference type="Proteomes" id="UP001210925">
    <property type="component" value="Unassembled WGS sequence"/>
</dbReference>
<evidence type="ECO:0000256" key="1">
    <source>
        <dbReference type="ARBA" id="ARBA00022723"/>
    </source>
</evidence>
<evidence type="ECO:0000256" key="3">
    <source>
        <dbReference type="ARBA" id="ARBA00022833"/>
    </source>
</evidence>
<dbReference type="InterPro" id="IPR027377">
    <property type="entry name" value="ZAR1/RTP1-5-like_Znf-3CxxC"/>
</dbReference>
<keyword evidence="6" id="KW-1185">Reference proteome</keyword>
<evidence type="ECO:0000256" key="2">
    <source>
        <dbReference type="ARBA" id="ARBA00022771"/>
    </source>
</evidence>
<proteinExistence type="predicted"/>
<gene>
    <name evidence="5" type="ORF">HK103_003471</name>
</gene>